<dbReference type="PROSITE" id="PS51118">
    <property type="entry name" value="HTH_HXLR"/>
    <property type="match status" value="1"/>
</dbReference>
<keyword evidence="2" id="KW-0238">DNA-binding</keyword>
<dbReference type="eggNOG" id="COG1733">
    <property type="taxonomic scope" value="Bacteria"/>
</dbReference>
<dbReference type="SUPFAM" id="SSF46785">
    <property type="entry name" value="Winged helix' DNA-binding domain"/>
    <property type="match status" value="1"/>
</dbReference>
<gene>
    <name evidence="5" type="ORF">NG99_14700</name>
</gene>
<comment type="caution">
    <text evidence="5">The sequence shown here is derived from an EMBL/GenBank/DDBJ whole genome shotgun (WGS) entry which is preliminary data.</text>
</comment>
<dbReference type="AlphaFoldDB" id="A0A0A3YZH4"/>
<feature type="domain" description="HTH hxlR-type" evidence="4">
    <location>
        <begin position="16"/>
        <end position="124"/>
    </location>
</feature>
<evidence type="ECO:0000313" key="5">
    <source>
        <dbReference type="EMBL" id="KGT92252.1"/>
    </source>
</evidence>
<dbReference type="InterPro" id="IPR002577">
    <property type="entry name" value="HTH_HxlR"/>
</dbReference>
<dbReference type="Proteomes" id="UP000030351">
    <property type="component" value="Unassembled WGS sequence"/>
</dbReference>
<dbReference type="OrthoDB" id="9807069at2"/>
<reference evidence="5 6" key="1">
    <citation type="submission" date="2014-10" db="EMBL/GenBank/DDBJ databases">
        <title>Genome sequence of Erwinia typographi M043b.</title>
        <authorList>
            <person name="Chan K.-G."/>
            <person name="Tan W.-S."/>
        </authorList>
    </citation>
    <scope>NUCLEOTIDE SEQUENCE [LARGE SCALE GENOMIC DNA]</scope>
    <source>
        <strain evidence="5 6">M043b</strain>
    </source>
</reference>
<proteinExistence type="predicted"/>
<accession>A0A0A3YZH4</accession>
<dbReference type="Gene3D" id="1.10.10.10">
    <property type="entry name" value="Winged helix-like DNA-binding domain superfamily/Winged helix DNA-binding domain"/>
    <property type="match status" value="1"/>
</dbReference>
<keyword evidence="6" id="KW-1185">Reference proteome</keyword>
<keyword evidence="1" id="KW-0805">Transcription regulation</keyword>
<name>A0A0A3YZH4_9GAMM</name>
<dbReference type="GO" id="GO:0003677">
    <property type="term" value="F:DNA binding"/>
    <property type="evidence" value="ECO:0007669"/>
    <property type="project" value="UniProtKB-KW"/>
</dbReference>
<protein>
    <submittedName>
        <fullName evidence="5">HxlR family transcriptional regulator</fullName>
    </submittedName>
</protein>
<dbReference type="Pfam" id="PF01638">
    <property type="entry name" value="HxlR"/>
    <property type="match status" value="1"/>
</dbReference>
<dbReference type="InterPro" id="IPR036388">
    <property type="entry name" value="WH-like_DNA-bd_sf"/>
</dbReference>
<keyword evidence="3" id="KW-0804">Transcription</keyword>
<dbReference type="RefSeq" id="WP_034894310.1">
    <property type="nucleotide sequence ID" value="NZ_JRUQ01000041.1"/>
</dbReference>
<evidence type="ECO:0000256" key="1">
    <source>
        <dbReference type="ARBA" id="ARBA00023015"/>
    </source>
</evidence>
<organism evidence="5 6">
    <name type="scientific">Erwinia typographi</name>
    <dbReference type="NCBI Taxonomy" id="371042"/>
    <lineage>
        <taxon>Bacteria</taxon>
        <taxon>Pseudomonadati</taxon>
        <taxon>Pseudomonadota</taxon>
        <taxon>Gammaproteobacteria</taxon>
        <taxon>Enterobacterales</taxon>
        <taxon>Erwiniaceae</taxon>
        <taxon>Erwinia</taxon>
    </lineage>
</organism>
<sequence length="141" mass="16182">MEWDEDALLQFSKTVCATLSDDDDGLKREILTHAGNRWSLGILHLLGTEGPLRHAEIARKLEEVTQRMLTRTLRQLERDGLITRQDYQEKRPRVEYAITPLGKGLLVNMLPIWSWVIASGDQFRSARQRYDAAGESLPLRP</sequence>
<evidence type="ECO:0000259" key="4">
    <source>
        <dbReference type="PROSITE" id="PS51118"/>
    </source>
</evidence>
<evidence type="ECO:0000313" key="6">
    <source>
        <dbReference type="Proteomes" id="UP000030351"/>
    </source>
</evidence>
<dbReference type="InterPro" id="IPR036390">
    <property type="entry name" value="WH_DNA-bd_sf"/>
</dbReference>
<dbReference type="EMBL" id="JRUQ01000041">
    <property type="protein sequence ID" value="KGT92252.1"/>
    <property type="molecule type" value="Genomic_DNA"/>
</dbReference>
<evidence type="ECO:0000256" key="3">
    <source>
        <dbReference type="ARBA" id="ARBA00023163"/>
    </source>
</evidence>
<dbReference type="PANTHER" id="PTHR33204">
    <property type="entry name" value="TRANSCRIPTIONAL REGULATOR, MARR FAMILY"/>
    <property type="match status" value="1"/>
</dbReference>
<evidence type="ECO:0000256" key="2">
    <source>
        <dbReference type="ARBA" id="ARBA00023125"/>
    </source>
</evidence>
<dbReference type="STRING" id="371042.NG99_14700"/>
<dbReference type="PANTHER" id="PTHR33204:SF39">
    <property type="entry name" value="TRANSCRIPTIONAL REGULATORY PROTEIN"/>
    <property type="match status" value="1"/>
</dbReference>